<dbReference type="Gene3D" id="3.10.450.50">
    <property type="match status" value="1"/>
</dbReference>
<dbReference type="SUPFAM" id="SSF54427">
    <property type="entry name" value="NTF2-like"/>
    <property type="match status" value="1"/>
</dbReference>
<dbReference type="InterPro" id="IPR037401">
    <property type="entry name" value="SnoaL-like"/>
</dbReference>
<accession>A0A4U0U0E8</accession>
<keyword evidence="3" id="KW-1185">Reference proteome</keyword>
<reference evidence="2 3" key="1">
    <citation type="submission" date="2017-03" db="EMBL/GenBank/DDBJ databases">
        <title>Genomes of endolithic fungi from Antarctica.</title>
        <authorList>
            <person name="Coleine C."/>
            <person name="Masonjones S."/>
            <person name="Stajich J.E."/>
        </authorList>
    </citation>
    <scope>NUCLEOTIDE SEQUENCE [LARGE SCALE GENOMIC DNA]</scope>
    <source>
        <strain evidence="2 3">CCFEE 6315</strain>
    </source>
</reference>
<evidence type="ECO:0000313" key="2">
    <source>
        <dbReference type="EMBL" id="TKA28237.1"/>
    </source>
</evidence>
<sequence length="152" mass="16926">MALPVTLPGLSDREAITDCIYRAINAFDLGDVEMLDSSLFPDATFGVASHLMHGMEQIRSQSFDFVSRLDTTHHPGNVRVLCVPGESKAKVHCSFLAYHWRKGDGMKEGTSRYTTGGYYHVDVERDGALWKARKFLVDVVWTDGDAGVMARE</sequence>
<name>A0A4U0U0E8_9PEZI</name>
<gene>
    <name evidence="2" type="ORF">B0A50_04209</name>
</gene>
<dbReference type="EMBL" id="NAJL01000019">
    <property type="protein sequence ID" value="TKA28237.1"/>
    <property type="molecule type" value="Genomic_DNA"/>
</dbReference>
<evidence type="ECO:0000313" key="3">
    <source>
        <dbReference type="Proteomes" id="UP000308549"/>
    </source>
</evidence>
<feature type="domain" description="SnoaL-like" evidence="1">
    <location>
        <begin position="10"/>
        <end position="134"/>
    </location>
</feature>
<dbReference type="Proteomes" id="UP000308549">
    <property type="component" value="Unassembled WGS sequence"/>
</dbReference>
<dbReference type="OrthoDB" id="2148716at2759"/>
<dbReference type="AlphaFoldDB" id="A0A4U0U0E8"/>
<protein>
    <recommendedName>
        <fullName evidence="1">SnoaL-like domain-containing protein</fullName>
    </recommendedName>
</protein>
<comment type="caution">
    <text evidence="2">The sequence shown here is derived from an EMBL/GenBank/DDBJ whole genome shotgun (WGS) entry which is preliminary data.</text>
</comment>
<organism evidence="2 3">
    <name type="scientific">Salinomyces thailandicus</name>
    <dbReference type="NCBI Taxonomy" id="706561"/>
    <lineage>
        <taxon>Eukaryota</taxon>
        <taxon>Fungi</taxon>
        <taxon>Dikarya</taxon>
        <taxon>Ascomycota</taxon>
        <taxon>Pezizomycotina</taxon>
        <taxon>Dothideomycetes</taxon>
        <taxon>Dothideomycetidae</taxon>
        <taxon>Mycosphaerellales</taxon>
        <taxon>Teratosphaeriaceae</taxon>
        <taxon>Salinomyces</taxon>
    </lineage>
</organism>
<proteinExistence type="predicted"/>
<dbReference type="Pfam" id="PF13577">
    <property type="entry name" value="SnoaL_4"/>
    <property type="match status" value="1"/>
</dbReference>
<dbReference type="InterPro" id="IPR032710">
    <property type="entry name" value="NTF2-like_dom_sf"/>
</dbReference>
<evidence type="ECO:0000259" key="1">
    <source>
        <dbReference type="Pfam" id="PF13577"/>
    </source>
</evidence>